<organism evidence="1 2">
    <name type="scientific">Acetivibrio clariflavus (strain DSM 19732 / NBRC 101661 / EBR45)</name>
    <name type="common">Clostridium clariflavum</name>
    <dbReference type="NCBI Taxonomy" id="720554"/>
    <lineage>
        <taxon>Bacteria</taxon>
        <taxon>Bacillati</taxon>
        <taxon>Bacillota</taxon>
        <taxon>Clostridia</taxon>
        <taxon>Eubacteriales</taxon>
        <taxon>Oscillospiraceae</taxon>
        <taxon>Acetivibrio</taxon>
    </lineage>
</organism>
<dbReference type="PANTHER" id="PTHR33747">
    <property type="entry name" value="UPF0225 PROTEIN SCO1677"/>
    <property type="match status" value="1"/>
</dbReference>
<reference evidence="1 2" key="2">
    <citation type="journal article" date="2012" name="Stand. Genomic Sci.">
        <title>Complete Genome Sequence of Clostridium clariflavum DSM 19732.</title>
        <authorList>
            <person name="Izquierdo J.A."/>
            <person name="Goodwin L."/>
            <person name="Davenport K.W."/>
            <person name="Teshima H."/>
            <person name="Bruce D."/>
            <person name="Detter C."/>
            <person name="Tapia R."/>
            <person name="Han S."/>
            <person name="Land M."/>
            <person name="Hauser L."/>
            <person name="Jeffries C.D."/>
            <person name="Han J."/>
            <person name="Pitluck S."/>
            <person name="Nolan M."/>
            <person name="Chen A."/>
            <person name="Huntemann M."/>
            <person name="Mavromatis K."/>
            <person name="Mikhailova N."/>
            <person name="Liolios K."/>
            <person name="Woyke T."/>
            <person name="Lynd L.R."/>
        </authorList>
    </citation>
    <scope>NUCLEOTIDE SEQUENCE [LARGE SCALE GENOMIC DNA]</scope>
    <source>
        <strain evidence="2">DSM 19732 / NBRC 101661 / EBR45</strain>
    </source>
</reference>
<evidence type="ECO:0008006" key="3">
    <source>
        <dbReference type="Google" id="ProtNLM"/>
    </source>
</evidence>
<dbReference type="InterPro" id="IPR004027">
    <property type="entry name" value="SEC_C_motif"/>
</dbReference>
<sequence>MGRVSMFDCFEGEPKTSLKECLQLYWGYRLLELAQIHGLQVDEGTSDADIIEQLIPKMLDNFPNDVEYLNETEWLFLNRVKQNPNEEMNDIEKKQYATLKWFGYAYLFNHNGHIYPVIPKELLSLLPQSYSEEFERRVERKQKLFTYTLALVNLYGAYRIEQLVDVWNMYNKEKITVDDAKEYVRAMDKRQGYFWYDKGYVVSNLMEDEKQYLALIKNSYRGPYFLPTKSDIAFYSDIEHSLSSSYFKKIEEFIWSKNILDENEVEDLLYDILGVFQLDLSLEVIIDMLKDMGIELNDEDEAEEFMRMLRVASDNTRKWGLRGHMPAELGKSRAKVPVDGPQLQKPQPRTVKKIGRNDPCYCGSGKKYKHCCGKI</sequence>
<dbReference type="AlphaFoldDB" id="G8LZK3"/>
<dbReference type="SUPFAM" id="SSF103642">
    <property type="entry name" value="Sec-C motif"/>
    <property type="match status" value="1"/>
</dbReference>
<proteinExistence type="predicted"/>
<name>G8LZK3_ACECE</name>
<dbReference type="Pfam" id="PF02810">
    <property type="entry name" value="SEC-C"/>
    <property type="match status" value="1"/>
</dbReference>
<dbReference type="EMBL" id="CP003065">
    <property type="protein sequence ID" value="AEV67904.1"/>
    <property type="molecule type" value="Genomic_DNA"/>
</dbReference>
<dbReference type="STRING" id="720554.Clocl_1245"/>
<dbReference type="Proteomes" id="UP000005435">
    <property type="component" value="Chromosome"/>
</dbReference>
<protein>
    <recommendedName>
        <fullName evidence="3">SEC-C motif-containing protein</fullName>
    </recommendedName>
</protein>
<dbReference type="HOGENOM" id="CLU_057071_0_0_9"/>
<dbReference type="OrthoDB" id="9814022at2"/>
<accession>G8LZK3</accession>
<reference evidence="2" key="1">
    <citation type="submission" date="2011-12" db="EMBL/GenBank/DDBJ databases">
        <title>Complete sequence of Clostridium clariflavum DSM 19732.</title>
        <authorList>
            <consortium name="US DOE Joint Genome Institute"/>
            <person name="Lucas S."/>
            <person name="Han J."/>
            <person name="Lapidus A."/>
            <person name="Cheng J.-F."/>
            <person name="Goodwin L."/>
            <person name="Pitluck S."/>
            <person name="Peters L."/>
            <person name="Teshima H."/>
            <person name="Detter J.C."/>
            <person name="Han C."/>
            <person name="Tapia R."/>
            <person name="Land M."/>
            <person name="Hauser L."/>
            <person name="Kyrpides N."/>
            <person name="Ivanova N."/>
            <person name="Pagani I."/>
            <person name="Kitzmiller T."/>
            <person name="Lynd L."/>
            <person name="Izquierdo J."/>
            <person name="Woyke T."/>
        </authorList>
    </citation>
    <scope>NUCLEOTIDE SEQUENCE [LARGE SCALE GENOMIC DNA]</scope>
    <source>
        <strain evidence="2">DSM 19732 / NBRC 101661 / EBR45</strain>
    </source>
</reference>
<keyword evidence="2" id="KW-1185">Reference proteome</keyword>
<evidence type="ECO:0000313" key="1">
    <source>
        <dbReference type="EMBL" id="AEV67904.1"/>
    </source>
</evidence>
<dbReference type="KEGG" id="ccl:Clocl_1245"/>
<dbReference type="eggNOG" id="COG3012">
    <property type="taxonomic scope" value="Bacteria"/>
</dbReference>
<dbReference type="RefSeq" id="WP_014254520.1">
    <property type="nucleotide sequence ID" value="NC_016627.1"/>
</dbReference>
<dbReference type="Gene3D" id="3.10.450.50">
    <property type="match status" value="1"/>
</dbReference>
<dbReference type="PANTHER" id="PTHR33747:SF1">
    <property type="entry name" value="ADENYLATE CYCLASE-ASSOCIATED CAP C-TERMINAL DOMAIN-CONTAINING PROTEIN"/>
    <property type="match status" value="1"/>
</dbReference>
<gene>
    <name evidence="1" type="ordered locus">Clocl_1245</name>
</gene>
<evidence type="ECO:0000313" key="2">
    <source>
        <dbReference type="Proteomes" id="UP000005435"/>
    </source>
</evidence>